<keyword evidence="1" id="KW-0378">Hydrolase</keyword>
<dbReference type="PANTHER" id="PTHR43434">
    <property type="entry name" value="PHOSPHOGLYCOLATE PHOSPHATASE"/>
    <property type="match status" value="1"/>
</dbReference>
<gene>
    <name evidence="1" type="ORF">MNB_ARC-1_1204</name>
</gene>
<dbReference type="InterPro" id="IPR023198">
    <property type="entry name" value="PGP-like_dom2"/>
</dbReference>
<dbReference type="GO" id="GO:0006281">
    <property type="term" value="P:DNA repair"/>
    <property type="evidence" value="ECO:0007669"/>
    <property type="project" value="TreeGrafter"/>
</dbReference>
<dbReference type="Gene3D" id="1.10.150.240">
    <property type="entry name" value="Putative phosphatase, domain 2"/>
    <property type="match status" value="1"/>
</dbReference>
<dbReference type="EC" id="3.1.3.18" evidence="1"/>
<dbReference type="GO" id="GO:0005829">
    <property type="term" value="C:cytosol"/>
    <property type="evidence" value="ECO:0007669"/>
    <property type="project" value="TreeGrafter"/>
</dbReference>
<proteinExistence type="predicted"/>
<reference evidence="1" key="1">
    <citation type="submission" date="2018-10" db="EMBL/GenBank/DDBJ databases">
        <authorList>
            <person name="Aoki K."/>
        </authorList>
    </citation>
    <scope>NUCLEOTIDE SEQUENCE</scope>
</reference>
<protein>
    <submittedName>
        <fullName evidence="1">Phosphoglycolate phosphatase</fullName>
        <ecNumber evidence="1">3.1.3.18</ecNumber>
    </submittedName>
</protein>
<accession>A0A3B1E6T7</accession>
<dbReference type="EMBL" id="UOYO01000048">
    <property type="protein sequence ID" value="VAY88316.1"/>
    <property type="molecule type" value="Genomic_DNA"/>
</dbReference>
<dbReference type="Gene3D" id="3.40.50.1000">
    <property type="entry name" value="HAD superfamily/HAD-like"/>
    <property type="match status" value="1"/>
</dbReference>
<dbReference type="InterPro" id="IPR050155">
    <property type="entry name" value="HAD-like_hydrolase_sf"/>
</dbReference>
<organism evidence="1">
    <name type="scientific">hydrothermal vent metagenome</name>
    <dbReference type="NCBI Taxonomy" id="652676"/>
    <lineage>
        <taxon>unclassified sequences</taxon>
        <taxon>metagenomes</taxon>
        <taxon>ecological metagenomes</taxon>
    </lineage>
</organism>
<dbReference type="PANTHER" id="PTHR43434:SF1">
    <property type="entry name" value="PHOSPHOGLYCOLATE PHOSPHATASE"/>
    <property type="match status" value="1"/>
</dbReference>
<dbReference type="SFLD" id="SFLDS00003">
    <property type="entry name" value="Haloacid_Dehalogenase"/>
    <property type="match status" value="1"/>
</dbReference>
<dbReference type="GO" id="GO:0008967">
    <property type="term" value="F:phosphoglycolate phosphatase activity"/>
    <property type="evidence" value="ECO:0007669"/>
    <property type="project" value="UniProtKB-EC"/>
</dbReference>
<name>A0A3B1E6T7_9ZZZZ</name>
<evidence type="ECO:0000313" key="1">
    <source>
        <dbReference type="EMBL" id="VAY88316.1"/>
    </source>
</evidence>
<dbReference type="InterPro" id="IPR036412">
    <property type="entry name" value="HAD-like_sf"/>
</dbReference>
<dbReference type="AlphaFoldDB" id="A0A3B1E6T7"/>
<dbReference type="InterPro" id="IPR023214">
    <property type="entry name" value="HAD_sf"/>
</dbReference>
<dbReference type="InterPro" id="IPR041492">
    <property type="entry name" value="HAD_2"/>
</dbReference>
<sequence>MKKIILFDLDGTLIDSTDAIISCFYHSFEKFNFNFQGTKEDIKNEIGYPLEIMYETFGVHKNKVPDFMKIYKNEYRKISLSQTTLLPRAMEAINLASSFARLGVVTTKTTKYTIPLLENMNIMKFFEVIIGRQEVENPKPHPEPILKAMKAMNVTNGNHDIFMIGDTKLDLISAHYANIQGVGVLCGHGKLNELEQYSSMIYCDTLESIKMIRKSSK</sequence>
<dbReference type="SFLD" id="SFLDG01129">
    <property type="entry name" value="C1.5:_HAD__Beta-PGM__Phosphata"/>
    <property type="match status" value="1"/>
</dbReference>
<dbReference type="SUPFAM" id="SSF56784">
    <property type="entry name" value="HAD-like"/>
    <property type="match status" value="1"/>
</dbReference>
<dbReference type="Pfam" id="PF13419">
    <property type="entry name" value="HAD_2"/>
    <property type="match status" value="1"/>
</dbReference>